<proteinExistence type="predicted"/>
<sequence length="78" mass="9003">MALDRIYIGINKIDLDTAIIFCHDNATANEKKGYRDPYTGNYVFTSTSLKNQGFCCQNKCRHCPWPPEKQLPLSQHLR</sequence>
<dbReference type="Pfam" id="PF17653">
    <property type="entry name" value="DUF5522"/>
    <property type="match status" value="1"/>
</dbReference>
<protein>
    <submittedName>
        <fullName evidence="1">Uncharacterized protein</fullName>
    </submittedName>
</protein>
<organism evidence="1">
    <name type="scientific">marine metagenome</name>
    <dbReference type="NCBI Taxonomy" id="408172"/>
    <lineage>
        <taxon>unclassified sequences</taxon>
        <taxon>metagenomes</taxon>
        <taxon>ecological metagenomes</taxon>
    </lineage>
</organism>
<accession>A0A382LRA4</accession>
<gene>
    <name evidence="1" type="ORF">METZ01_LOCUS292072</name>
</gene>
<reference evidence="1" key="1">
    <citation type="submission" date="2018-05" db="EMBL/GenBank/DDBJ databases">
        <authorList>
            <person name="Lanie J.A."/>
            <person name="Ng W.-L."/>
            <person name="Kazmierczak K.M."/>
            <person name="Andrzejewski T.M."/>
            <person name="Davidsen T.M."/>
            <person name="Wayne K.J."/>
            <person name="Tettelin H."/>
            <person name="Glass J.I."/>
            <person name="Rusch D."/>
            <person name="Podicherti R."/>
            <person name="Tsui H.-C.T."/>
            <person name="Winkler M.E."/>
        </authorList>
    </citation>
    <scope>NUCLEOTIDE SEQUENCE</scope>
</reference>
<dbReference type="AlphaFoldDB" id="A0A382LRA4"/>
<name>A0A382LRA4_9ZZZZ</name>
<dbReference type="EMBL" id="UINC01088733">
    <property type="protein sequence ID" value="SVC39218.1"/>
    <property type="molecule type" value="Genomic_DNA"/>
</dbReference>
<dbReference type="InterPro" id="IPR040807">
    <property type="entry name" value="DUF5522"/>
</dbReference>
<evidence type="ECO:0000313" key="1">
    <source>
        <dbReference type="EMBL" id="SVC39218.1"/>
    </source>
</evidence>